<gene>
    <name evidence="1" type="ORF">RPERSI_LOCUS22927</name>
</gene>
<evidence type="ECO:0000313" key="1">
    <source>
        <dbReference type="EMBL" id="CAG8809727.1"/>
    </source>
</evidence>
<accession>A0ACA9RT30</accession>
<dbReference type="Proteomes" id="UP000789920">
    <property type="component" value="Unassembled WGS sequence"/>
</dbReference>
<protein>
    <submittedName>
        <fullName evidence="1">10578_t:CDS:1</fullName>
    </submittedName>
</protein>
<feature type="non-terminal residue" evidence="1">
    <location>
        <position position="1"/>
    </location>
</feature>
<comment type="caution">
    <text evidence="1">The sequence shown here is derived from an EMBL/GenBank/DDBJ whole genome shotgun (WGS) entry which is preliminary data.</text>
</comment>
<proteinExistence type="predicted"/>
<keyword evidence="2" id="KW-1185">Reference proteome</keyword>
<name>A0ACA9RT30_9GLOM</name>
<reference evidence="1" key="1">
    <citation type="submission" date="2021-06" db="EMBL/GenBank/DDBJ databases">
        <authorList>
            <person name="Kallberg Y."/>
            <person name="Tangrot J."/>
            <person name="Rosling A."/>
        </authorList>
    </citation>
    <scope>NUCLEOTIDE SEQUENCE</scope>
    <source>
        <strain evidence="1">MA461A</strain>
    </source>
</reference>
<evidence type="ECO:0000313" key="2">
    <source>
        <dbReference type="Proteomes" id="UP000789920"/>
    </source>
</evidence>
<organism evidence="1 2">
    <name type="scientific">Racocetra persica</name>
    <dbReference type="NCBI Taxonomy" id="160502"/>
    <lineage>
        <taxon>Eukaryota</taxon>
        <taxon>Fungi</taxon>
        <taxon>Fungi incertae sedis</taxon>
        <taxon>Mucoromycota</taxon>
        <taxon>Glomeromycotina</taxon>
        <taxon>Glomeromycetes</taxon>
        <taxon>Diversisporales</taxon>
        <taxon>Gigasporaceae</taxon>
        <taxon>Racocetra</taxon>
    </lineage>
</organism>
<dbReference type="EMBL" id="CAJVQC010070454">
    <property type="protein sequence ID" value="CAG8809727.1"/>
    <property type="molecule type" value="Genomic_DNA"/>
</dbReference>
<sequence>ENNKCVRDITFDSKGKISYRGNVNKGKEKRVNVDDKETWKSGLEKSKNCETTSKINMRTLSTKINSLKISKKIALIKKAKKSLKKSLKKIYVYFLLGDHILTKHPDRRNCLKKFNFTVYKNVATIYDLTRVHFLELPFQHSFFDGKHHKRETIISLINWFKYYIECDDIEFAKINENNTVTTEDQGIDSIDHEDQGIDSIDHEDQVCISGDDDDVQAAEARNC</sequence>